<sequence length="325" mass="35931">MPNREPHKQPEIHHPQNHQQQSLLSHDPPVTRSTNDTSKLLTKYPMDSVLRKSPVLIDFILSGASLMKNSSCPTYANASPAPTRKNCGTSQNAVILTFPSTKKLLRRRSTRAAAPIPATENASPIPTRWRQVRPWARPVTRRASGTMARSLREVKRRIVEMRKNENEPAGTGNDPSRRSMNVACSIFCRVRKLRGVILVEHRVLGRKNEASPPPRGPDDPPNHGQRASLGLPEPHGHREKRAEADAEVEAVEEVIHGTLLLRVGRVELVRPKSRHVRLYSAAADRDRVEGRVEHCQLAAVGLDAHGSARGVAGGRTHARDCCGQG</sequence>
<dbReference type="Proteomes" id="UP000325081">
    <property type="component" value="Unassembled WGS sequence"/>
</dbReference>
<feature type="region of interest" description="Disordered" evidence="1">
    <location>
        <begin position="207"/>
        <end position="243"/>
    </location>
</feature>
<accession>A0A5A7RA48</accession>
<evidence type="ECO:0000256" key="1">
    <source>
        <dbReference type="SAM" id="MobiDB-lite"/>
    </source>
</evidence>
<reference evidence="3" key="1">
    <citation type="journal article" date="2019" name="Curr. Biol.">
        <title>Genome Sequence of Striga asiatica Provides Insight into the Evolution of Plant Parasitism.</title>
        <authorList>
            <person name="Yoshida S."/>
            <person name="Kim S."/>
            <person name="Wafula E.K."/>
            <person name="Tanskanen J."/>
            <person name="Kim Y.M."/>
            <person name="Honaas L."/>
            <person name="Yang Z."/>
            <person name="Spallek T."/>
            <person name="Conn C.E."/>
            <person name="Ichihashi Y."/>
            <person name="Cheong K."/>
            <person name="Cui S."/>
            <person name="Der J.P."/>
            <person name="Gundlach H."/>
            <person name="Jiao Y."/>
            <person name="Hori C."/>
            <person name="Ishida J.K."/>
            <person name="Kasahara H."/>
            <person name="Kiba T."/>
            <person name="Kim M.S."/>
            <person name="Koo N."/>
            <person name="Laohavisit A."/>
            <person name="Lee Y.H."/>
            <person name="Lumba S."/>
            <person name="McCourt P."/>
            <person name="Mortimer J.C."/>
            <person name="Mutuku J.M."/>
            <person name="Nomura T."/>
            <person name="Sasaki-Sekimoto Y."/>
            <person name="Seto Y."/>
            <person name="Wang Y."/>
            <person name="Wakatake T."/>
            <person name="Sakakibara H."/>
            <person name="Demura T."/>
            <person name="Yamaguchi S."/>
            <person name="Yoneyama K."/>
            <person name="Manabe R.I."/>
            <person name="Nelson D.C."/>
            <person name="Schulman A.H."/>
            <person name="Timko M.P."/>
            <person name="dePamphilis C.W."/>
            <person name="Choi D."/>
            <person name="Shirasu K."/>
        </authorList>
    </citation>
    <scope>NUCLEOTIDE SEQUENCE [LARGE SCALE GENOMIC DNA]</scope>
    <source>
        <strain evidence="3">cv. UVA1</strain>
    </source>
</reference>
<feature type="compositionally biased region" description="Basic and acidic residues" evidence="1">
    <location>
        <begin position="234"/>
        <end position="243"/>
    </location>
</feature>
<protein>
    <submittedName>
        <fullName evidence="2">Disease resistance-responsive (Dirigent-likeprotein) family protein</fullName>
    </submittedName>
</protein>
<comment type="caution">
    <text evidence="2">The sequence shown here is derived from an EMBL/GenBank/DDBJ whole genome shotgun (WGS) entry which is preliminary data.</text>
</comment>
<evidence type="ECO:0000313" key="2">
    <source>
        <dbReference type="EMBL" id="GER53224.1"/>
    </source>
</evidence>
<dbReference type="OrthoDB" id="10571591at2759"/>
<dbReference type="EMBL" id="BKCP01010515">
    <property type="protein sequence ID" value="GER53224.1"/>
    <property type="molecule type" value="Genomic_DNA"/>
</dbReference>
<gene>
    <name evidence="2" type="ORF">STAS_30737</name>
</gene>
<name>A0A5A7RA48_STRAF</name>
<feature type="region of interest" description="Disordered" evidence="1">
    <location>
        <begin position="158"/>
        <end position="178"/>
    </location>
</feature>
<dbReference type="AlphaFoldDB" id="A0A5A7RA48"/>
<feature type="compositionally biased region" description="Basic and acidic residues" evidence="1">
    <location>
        <begin position="1"/>
        <end position="14"/>
    </location>
</feature>
<keyword evidence="3" id="KW-1185">Reference proteome</keyword>
<proteinExistence type="predicted"/>
<evidence type="ECO:0000313" key="3">
    <source>
        <dbReference type="Proteomes" id="UP000325081"/>
    </source>
</evidence>
<organism evidence="2 3">
    <name type="scientific">Striga asiatica</name>
    <name type="common">Asiatic witchweed</name>
    <name type="synonym">Buchnera asiatica</name>
    <dbReference type="NCBI Taxonomy" id="4170"/>
    <lineage>
        <taxon>Eukaryota</taxon>
        <taxon>Viridiplantae</taxon>
        <taxon>Streptophyta</taxon>
        <taxon>Embryophyta</taxon>
        <taxon>Tracheophyta</taxon>
        <taxon>Spermatophyta</taxon>
        <taxon>Magnoliopsida</taxon>
        <taxon>eudicotyledons</taxon>
        <taxon>Gunneridae</taxon>
        <taxon>Pentapetalae</taxon>
        <taxon>asterids</taxon>
        <taxon>lamiids</taxon>
        <taxon>Lamiales</taxon>
        <taxon>Orobanchaceae</taxon>
        <taxon>Buchnereae</taxon>
        <taxon>Striga</taxon>
    </lineage>
</organism>
<feature type="region of interest" description="Disordered" evidence="1">
    <location>
        <begin position="1"/>
        <end position="39"/>
    </location>
</feature>